<organism evidence="3 4">
    <name type="scientific">candidate division TA06 bacterium</name>
    <dbReference type="NCBI Taxonomy" id="2250710"/>
    <lineage>
        <taxon>Bacteria</taxon>
        <taxon>Bacteria division TA06</taxon>
    </lineage>
</organism>
<evidence type="ECO:0000313" key="3">
    <source>
        <dbReference type="EMBL" id="TET43839.1"/>
    </source>
</evidence>
<gene>
    <name evidence="3" type="ORF">E3J62_12060</name>
</gene>
<dbReference type="GO" id="GO:0005524">
    <property type="term" value="F:ATP binding"/>
    <property type="evidence" value="ECO:0007669"/>
    <property type="project" value="UniProtKB-KW"/>
</dbReference>
<dbReference type="Pfam" id="PF13635">
    <property type="entry name" value="DUF4143"/>
    <property type="match status" value="1"/>
</dbReference>
<evidence type="ECO:0000313" key="4">
    <source>
        <dbReference type="Proteomes" id="UP000315525"/>
    </source>
</evidence>
<dbReference type="PANTHER" id="PTHR43566">
    <property type="entry name" value="CONSERVED PROTEIN"/>
    <property type="match status" value="1"/>
</dbReference>
<keyword evidence="3" id="KW-0067">ATP-binding</keyword>
<dbReference type="SUPFAM" id="SSF52540">
    <property type="entry name" value="P-loop containing nucleoside triphosphate hydrolases"/>
    <property type="match status" value="1"/>
</dbReference>
<dbReference type="Proteomes" id="UP000315525">
    <property type="component" value="Unassembled WGS sequence"/>
</dbReference>
<evidence type="ECO:0000259" key="1">
    <source>
        <dbReference type="Pfam" id="PF13173"/>
    </source>
</evidence>
<proteinExistence type="predicted"/>
<sequence>MLRRFLENRLLDSLREFPIVLVTGARQVGKTTLVRAMASSKWPAKYATLDTLATLEAALRDPDGFLSENPAPLIIDEVQKAPDLLRAIKLRVDNNRKPGQYILTGSANIMTLKTVSETLAGRVALLNLYPFSWAELLKKKQPDTLPHLFRTTRPSEFISALPSKSPVPSYKEIKARILAGGYPVPSLMGSKSSRSTWFDGYRQTYLERDVRDITHLGNLPDFNRLLSMSASRTSQLLNYSSMSQDLGLPYTTVRRHLGLLETTYQIFLLRPYYANIGKRLIKSPKLHLTDTGMACHLMGIDSWSVLERQNKVGAIFETWVASELLKLISVSSPGTRLWFWRTVDRKEVDFLIEKGGELIAIQVTWSQKVGRRTIASLHACAEDLGSSVRLALVLYPGDESIALDRRTALIPITAFLGV</sequence>
<reference evidence="3 4" key="1">
    <citation type="submission" date="2019-03" db="EMBL/GenBank/DDBJ databases">
        <title>Metabolic potential of uncultured bacteria and archaea associated with petroleum seepage in deep-sea sediments.</title>
        <authorList>
            <person name="Dong X."/>
            <person name="Hubert C."/>
        </authorList>
    </citation>
    <scope>NUCLEOTIDE SEQUENCE [LARGE SCALE GENOMIC DNA]</scope>
    <source>
        <strain evidence="3">E44_bin18</strain>
    </source>
</reference>
<dbReference type="InterPro" id="IPR041682">
    <property type="entry name" value="AAA_14"/>
</dbReference>
<feature type="domain" description="AAA" evidence="1">
    <location>
        <begin position="17"/>
        <end position="137"/>
    </location>
</feature>
<dbReference type="InterPro" id="IPR027417">
    <property type="entry name" value="P-loop_NTPase"/>
</dbReference>
<dbReference type="InterPro" id="IPR025420">
    <property type="entry name" value="DUF4143"/>
</dbReference>
<dbReference type="EMBL" id="SOJN01000145">
    <property type="protein sequence ID" value="TET43839.1"/>
    <property type="molecule type" value="Genomic_DNA"/>
</dbReference>
<feature type="domain" description="DUF4143" evidence="2">
    <location>
        <begin position="207"/>
        <end position="365"/>
    </location>
</feature>
<dbReference type="Pfam" id="PF13173">
    <property type="entry name" value="AAA_14"/>
    <property type="match status" value="1"/>
</dbReference>
<protein>
    <submittedName>
        <fullName evidence="3">ATP-binding protein</fullName>
    </submittedName>
</protein>
<evidence type="ECO:0000259" key="2">
    <source>
        <dbReference type="Pfam" id="PF13635"/>
    </source>
</evidence>
<name>A0A523UN51_UNCT6</name>
<dbReference type="PANTHER" id="PTHR43566:SF2">
    <property type="entry name" value="DUF4143 DOMAIN-CONTAINING PROTEIN"/>
    <property type="match status" value="1"/>
</dbReference>
<keyword evidence="3" id="KW-0547">Nucleotide-binding</keyword>
<accession>A0A523UN51</accession>
<dbReference type="AlphaFoldDB" id="A0A523UN51"/>
<comment type="caution">
    <text evidence="3">The sequence shown here is derived from an EMBL/GenBank/DDBJ whole genome shotgun (WGS) entry which is preliminary data.</text>
</comment>